<accession>A0A8J5SVS2</accession>
<dbReference type="EMBL" id="JAAALK010000282">
    <property type="protein sequence ID" value="KAG8081418.1"/>
    <property type="molecule type" value="Genomic_DNA"/>
</dbReference>
<feature type="compositionally biased region" description="Basic and acidic residues" evidence="1">
    <location>
        <begin position="41"/>
        <end position="51"/>
    </location>
</feature>
<proteinExistence type="predicted"/>
<reference evidence="2" key="2">
    <citation type="submission" date="2021-02" db="EMBL/GenBank/DDBJ databases">
        <authorList>
            <person name="Kimball J.A."/>
            <person name="Haas M.W."/>
            <person name="Macchietto M."/>
            <person name="Kono T."/>
            <person name="Duquette J."/>
            <person name="Shao M."/>
        </authorList>
    </citation>
    <scope>NUCLEOTIDE SEQUENCE</scope>
    <source>
        <tissue evidence="2">Fresh leaf tissue</tissue>
    </source>
</reference>
<sequence length="99" mass="10363">MALSLSNMLGQRVGDLTSTLPDKSVRSLALLSSGGGGNHIGRAEGGGDRRGGAQGQNKCGSDRLAQTLMNANGRQLLLSDDSVVWLSVLVVIMKYLHVN</sequence>
<gene>
    <name evidence="2" type="ORF">GUJ93_ZPchr0007g5501</name>
</gene>
<keyword evidence="3" id="KW-1185">Reference proteome</keyword>
<evidence type="ECO:0000313" key="3">
    <source>
        <dbReference type="Proteomes" id="UP000729402"/>
    </source>
</evidence>
<evidence type="ECO:0000313" key="2">
    <source>
        <dbReference type="EMBL" id="KAG8081418.1"/>
    </source>
</evidence>
<evidence type="ECO:0000256" key="1">
    <source>
        <dbReference type="SAM" id="MobiDB-lite"/>
    </source>
</evidence>
<feature type="region of interest" description="Disordered" evidence="1">
    <location>
        <begin position="31"/>
        <end position="59"/>
    </location>
</feature>
<reference evidence="2" key="1">
    <citation type="journal article" date="2021" name="bioRxiv">
        <title>Whole Genome Assembly and Annotation of Northern Wild Rice, Zizania palustris L., Supports a Whole Genome Duplication in the Zizania Genus.</title>
        <authorList>
            <person name="Haas M."/>
            <person name="Kono T."/>
            <person name="Macchietto M."/>
            <person name="Millas R."/>
            <person name="McGilp L."/>
            <person name="Shao M."/>
            <person name="Duquette J."/>
            <person name="Hirsch C.N."/>
            <person name="Kimball J."/>
        </authorList>
    </citation>
    <scope>NUCLEOTIDE SEQUENCE</scope>
    <source>
        <tissue evidence="2">Fresh leaf tissue</tissue>
    </source>
</reference>
<protein>
    <submittedName>
        <fullName evidence="2">Uncharacterized protein</fullName>
    </submittedName>
</protein>
<dbReference type="Proteomes" id="UP000729402">
    <property type="component" value="Unassembled WGS sequence"/>
</dbReference>
<organism evidence="2 3">
    <name type="scientific">Zizania palustris</name>
    <name type="common">Northern wild rice</name>
    <dbReference type="NCBI Taxonomy" id="103762"/>
    <lineage>
        <taxon>Eukaryota</taxon>
        <taxon>Viridiplantae</taxon>
        <taxon>Streptophyta</taxon>
        <taxon>Embryophyta</taxon>
        <taxon>Tracheophyta</taxon>
        <taxon>Spermatophyta</taxon>
        <taxon>Magnoliopsida</taxon>
        <taxon>Liliopsida</taxon>
        <taxon>Poales</taxon>
        <taxon>Poaceae</taxon>
        <taxon>BOP clade</taxon>
        <taxon>Oryzoideae</taxon>
        <taxon>Oryzeae</taxon>
        <taxon>Zizaniinae</taxon>
        <taxon>Zizania</taxon>
    </lineage>
</organism>
<dbReference type="AlphaFoldDB" id="A0A8J5SVS2"/>
<name>A0A8J5SVS2_ZIZPA</name>
<comment type="caution">
    <text evidence="2">The sequence shown here is derived from an EMBL/GenBank/DDBJ whole genome shotgun (WGS) entry which is preliminary data.</text>
</comment>